<dbReference type="PROSITE" id="PS51898">
    <property type="entry name" value="TYR_RECOMBINASE"/>
    <property type="match status" value="1"/>
</dbReference>
<dbReference type="PROSITE" id="PS51900">
    <property type="entry name" value="CB"/>
    <property type="match status" value="1"/>
</dbReference>
<organism evidence="12 13">
    <name type="scientific">Marinicrinis lubricantis</name>
    <dbReference type="NCBI Taxonomy" id="2086470"/>
    <lineage>
        <taxon>Bacteria</taxon>
        <taxon>Bacillati</taxon>
        <taxon>Bacillota</taxon>
        <taxon>Bacilli</taxon>
        <taxon>Bacillales</taxon>
        <taxon>Paenibacillaceae</taxon>
    </lineage>
</organism>
<comment type="caution">
    <text evidence="12">The sequence shown here is derived from an EMBL/GenBank/DDBJ whole genome shotgun (WGS) entry which is preliminary data.</text>
</comment>
<evidence type="ECO:0000256" key="2">
    <source>
        <dbReference type="ARBA" id="ARBA00022490"/>
    </source>
</evidence>
<dbReference type="SUPFAM" id="SSF56349">
    <property type="entry name" value="DNA breaking-rejoining enzymes"/>
    <property type="match status" value="1"/>
</dbReference>
<proteinExistence type="predicted"/>
<feature type="domain" description="Core-binding (CB)" evidence="11">
    <location>
        <begin position="17"/>
        <end position="113"/>
    </location>
</feature>
<accession>A0ABW1IK47</accession>
<dbReference type="InterPro" id="IPR044068">
    <property type="entry name" value="CB"/>
</dbReference>
<dbReference type="Gene3D" id="1.10.150.130">
    <property type="match status" value="1"/>
</dbReference>
<evidence type="ECO:0000256" key="1">
    <source>
        <dbReference type="ARBA" id="ARBA00004496"/>
    </source>
</evidence>
<dbReference type="InterPro" id="IPR050090">
    <property type="entry name" value="Tyrosine_recombinase_XerCD"/>
</dbReference>
<evidence type="ECO:0000256" key="7">
    <source>
        <dbReference type="ARBA" id="ARBA00023172"/>
    </source>
</evidence>
<evidence type="ECO:0000256" key="3">
    <source>
        <dbReference type="ARBA" id="ARBA00022618"/>
    </source>
</evidence>
<dbReference type="InterPro" id="IPR010998">
    <property type="entry name" value="Integrase_recombinase_N"/>
</dbReference>
<dbReference type="Pfam" id="PF00589">
    <property type="entry name" value="Phage_integrase"/>
    <property type="match status" value="1"/>
</dbReference>
<dbReference type="EMBL" id="JBHSQV010000025">
    <property type="protein sequence ID" value="MFC5985431.1"/>
    <property type="molecule type" value="Genomic_DNA"/>
</dbReference>
<protein>
    <submittedName>
        <fullName evidence="12">Tyrosine recombinase XerS</fullName>
    </submittedName>
</protein>
<evidence type="ECO:0000256" key="6">
    <source>
        <dbReference type="ARBA" id="ARBA00023125"/>
    </source>
</evidence>
<keyword evidence="2" id="KW-0963">Cytoplasm</keyword>
<keyword evidence="13" id="KW-1185">Reference proteome</keyword>
<keyword evidence="6 9" id="KW-0238">DNA-binding</keyword>
<evidence type="ECO:0000256" key="4">
    <source>
        <dbReference type="ARBA" id="ARBA00022829"/>
    </source>
</evidence>
<gene>
    <name evidence="12" type="primary">xerS</name>
    <name evidence="12" type="ORF">ACFPXP_03125</name>
</gene>
<keyword evidence="4" id="KW-0159">Chromosome partition</keyword>
<dbReference type="RefSeq" id="WP_379892260.1">
    <property type="nucleotide sequence ID" value="NZ_CBCSCT010000028.1"/>
</dbReference>
<dbReference type="InterPro" id="IPR011010">
    <property type="entry name" value="DNA_brk_join_enz"/>
</dbReference>
<evidence type="ECO:0000256" key="9">
    <source>
        <dbReference type="PROSITE-ProRule" id="PRU01248"/>
    </source>
</evidence>
<dbReference type="Proteomes" id="UP001596250">
    <property type="component" value="Unassembled WGS sequence"/>
</dbReference>
<dbReference type="InterPro" id="IPR002104">
    <property type="entry name" value="Integrase_catalytic"/>
</dbReference>
<dbReference type="PANTHER" id="PTHR30349:SF77">
    <property type="entry name" value="TYROSINE RECOMBINASE XERC"/>
    <property type="match status" value="1"/>
</dbReference>
<name>A0ABW1IK47_9BACL</name>
<evidence type="ECO:0000313" key="13">
    <source>
        <dbReference type="Proteomes" id="UP001596250"/>
    </source>
</evidence>
<dbReference type="InterPro" id="IPR013762">
    <property type="entry name" value="Integrase-like_cat_sf"/>
</dbReference>
<evidence type="ECO:0000259" key="11">
    <source>
        <dbReference type="PROSITE" id="PS51900"/>
    </source>
</evidence>
<dbReference type="Gene3D" id="1.10.443.10">
    <property type="entry name" value="Intergrase catalytic core"/>
    <property type="match status" value="1"/>
</dbReference>
<dbReference type="NCBIfam" id="NF003462">
    <property type="entry name" value="PRK05084.1"/>
    <property type="match status" value="1"/>
</dbReference>
<evidence type="ECO:0000256" key="8">
    <source>
        <dbReference type="ARBA" id="ARBA00023306"/>
    </source>
</evidence>
<reference evidence="13" key="1">
    <citation type="journal article" date="2019" name="Int. J. Syst. Evol. Microbiol.">
        <title>The Global Catalogue of Microorganisms (GCM) 10K type strain sequencing project: providing services to taxonomists for standard genome sequencing and annotation.</title>
        <authorList>
            <consortium name="The Broad Institute Genomics Platform"/>
            <consortium name="The Broad Institute Genome Sequencing Center for Infectious Disease"/>
            <person name="Wu L."/>
            <person name="Ma J."/>
        </authorList>
    </citation>
    <scope>NUCLEOTIDE SEQUENCE [LARGE SCALE GENOMIC DNA]</scope>
    <source>
        <strain evidence="13">CCM 8749</strain>
    </source>
</reference>
<evidence type="ECO:0000259" key="10">
    <source>
        <dbReference type="PROSITE" id="PS51898"/>
    </source>
</evidence>
<comment type="subcellular location">
    <subcellularLocation>
        <location evidence="1">Cytoplasm</location>
    </subcellularLocation>
</comment>
<dbReference type="PANTHER" id="PTHR30349">
    <property type="entry name" value="PHAGE INTEGRASE-RELATED"/>
    <property type="match status" value="1"/>
</dbReference>
<keyword evidence="3" id="KW-0132">Cell division</keyword>
<keyword evidence="7" id="KW-0233">DNA recombination</keyword>
<keyword evidence="5" id="KW-0229">DNA integration</keyword>
<feature type="domain" description="Tyr recombinase" evidence="10">
    <location>
        <begin position="148"/>
        <end position="354"/>
    </location>
</feature>
<keyword evidence="8" id="KW-0131">Cell cycle</keyword>
<evidence type="ECO:0000256" key="5">
    <source>
        <dbReference type="ARBA" id="ARBA00022908"/>
    </source>
</evidence>
<evidence type="ECO:0000313" key="12">
    <source>
        <dbReference type="EMBL" id="MFC5985431.1"/>
    </source>
</evidence>
<sequence length="361" mass="42369">MNLIKQHDQKLLENKTAHLPWFVVQFIEHKLPERSPSSLLEYARDFELFFRWLIGEGLSHASKVRDITLMELEALTIEQIDSYKLFLQIKRQNGLSSRERKIASLKSLFHYLSQIAEDEQHYPLLKRNVMAKLSSHRLLHPDLIATRLKGKILEDDEEIGAFIEYIMHGYLRDIQDNKQALHYYQMNRIRDLAMIQLILSSGLRVSEIYNLNIEDIDMNKKLAHVYRKGVHDQTLKQGVFFAEAGKNSLHQYLTIRQQIYQPIRGEKALFLAIPRGQKQGKRMSKRAIQQMVTKYAKAFGKPYLSVHKLRHSFATSYYAKNDIYKTQKQLGHSSTETTQIYAQLTDKTMAHAIEKYKYNEQ</sequence>